<reference evidence="4 5" key="1">
    <citation type="submission" date="2016-11" db="EMBL/GenBank/DDBJ databases">
        <title>Paenibacillus species isolates.</title>
        <authorList>
            <person name="Beno S.M."/>
        </authorList>
    </citation>
    <scope>NUCLEOTIDE SEQUENCE [LARGE SCALE GENOMIC DNA]</scope>
    <source>
        <strain evidence="4 5">FSL F4-0100</strain>
    </source>
</reference>
<protein>
    <submittedName>
        <fullName evidence="4">Short-chain dehydrogenase/reductase</fullName>
    </submittedName>
</protein>
<accession>A0A1R1B1V1</accession>
<dbReference type="Pfam" id="PF00106">
    <property type="entry name" value="adh_short"/>
    <property type="match status" value="1"/>
</dbReference>
<comment type="caution">
    <text evidence="4">The sequence shown here is derived from an EMBL/GenBank/DDBJ whole genome shotgun (WGS) entry which is preliminary data.</text>
</comment>
<dbReference type="PANTHER" id="PTHR43976">
    <property type="entry name" value="SHORT CHAIN DEHYDROGENASE"/>
    <property type="match status" value="1"/>
</dbReference>
<evidence type="ECO:0000313" key="4">
    <source>
        <dbReference type="EMBL" id="OME92674.1"/>
    </source>
</evidence>
<dbReference type="PANTHER" id="PTHR43976:SF16">
    <property type="entry name" value="SHORT-CHAIN DEHYDROGENASE_REDUCTASE FAMILY PROTEIN"/>
    <property type="match status" value="1"/>
</dbReference>
<dbReference type="PRINTS" id="PR00081">
    <property type="entry name" value="GDHRDH"/>
</dbReference>
<dbReference type="NCBIfam" id="NF005065">
    <property type="entry name" value="PRK06482.1"/>
    <property type="match status" value="1"/>
</dbReference>
<evidence type="ECO:0000256" key="2">
    <source>
        <dbReference type="ARBA" id="ARBA00023002"/>
    </source>
</evidence>
<sequence>MQTWFITGASGGLASRITRRLLDRGDRVAATVRKPGVLDDLQAQYGSQLWQANLDLTNSQQIAEVVERAFLELGTIDVFVNNAAYGLYGAVEEASDRQIEHQFMTNVLGSLRAARAVLPFFRKQGGGHMVQISSMAGHYSIPGMGLYCSSKWAVEGAFEALAKEVAPFNIKTTMVEPGGIRTNFITSNAVFGERMDEYRDTEAGQFVSLMKGELPGIDMSMFNQMVVGDPDKMAQQIIRRVDQGEGPIRMALGSDAYEQIRAALVDRLAALEAQKELAYSTDSDDVVKQF</sequence>
<dbReference type="SUPFAM" id="SSF51735">
    <property type="entry name" value="NAD(P)-binding Rossmann-fold domains"/>
    <property type="match status" value="1"/>
</dbReference>
<comment type="similarity">
    <text evidence="1 3">Belongs to the short-chain dehydrogenases/reductases (SDR) family.</text>
</comment>
<dbReference type="AlphaFoldDB" id="A0A1R1B1V1"/>
<dbReference type="EMBL" id="MRTF01000004">
    <property type="protein sequence ID" value="OME92674.1"/>
    <property type="molecule type" value="Genomic_DNA"/>
</dbReference>
<dbReference type="RefSeq" id="WP_076322706.1">
    <property type="nucleotide sequence ID" value="NZ_MRTF01000004.1"/>
</dbReference>
<name>A0A1R1B1V1_PAELA</name>
<proteinExistence type="inferred from homology"/>
<gene>
    <name evidence="4" type="ORF">BK123_12320</name>
</gene>
<evidence type="ECO:0000256" key="3">
    <source>
        <dbReference type="RuleBase" id="RU000363"/>
    </source>
</evidence>
<dbReference type="STRING" id="1401.BK123_12320"/>
<dbReference type="Gene3D" id="3.40.50.720">
    <property type="entry name" value="NAD(P)-binding Rossmann-like Domain"/>
    <property type="match status" value="1"/>
</dbReference>
<dbReference type="InterPro" id="IPR036291">
    <property type="entry name" value="NAD(P)-bd_dom_sf"/>
</dbReference>
<evidence type="ECO:0000256" key="1">
    <source>
        <dbReference type="ARBA" id="ARBA00006484"/>
    </source>
</evidence>
<dbReference type="GO" id="GO:0016491">
    <property type="term" value="F:oxidoreductase activity"/>
    <property type="evidence" value="ECO:0007669"/>
    <property type="project" value="UniProtKB-KW"/>
</dbReference>
<dbReference type="Proteomes" id="UP000187074">
    <property type="component" value="Unassembled WGS sequence"/>
</dbReference>
<evidence type="ECO:0000313" key="5">
    <source>
        <dbReference type="Proteomes" id="UP000187074"/>
    </source>
</evidence>
<dbReference type="CDD" id="cd05374">
    <property type="entry name" value="17beta-HSD-like_SDR_c"/>
    <property type="match status" value="1"/>
</dbReference>
<organism evidence="4 5">
    <name type="scientific">Paenibacillus lautus</name>
    <name type="common">Bacillus lautus</name>
    <dbReference type="NCBI Taxonomy" id="1401"/>
    <lineage>
        <taxon>Bacteria</taxon>
        <taxon>Bacillati</taxon>
        <taxon>Bacillota</taxon>
        <taxon>Bacilli</taxon>
        <taxon>Bacillales</taxon>
        <taxon>Paenibacillaceae</taxon>
        <taxon>Paenibacillus</taxon>
    </lineage>
</organism>
<dbReference type="InterPro" id="IPR002347">
    <property type="entry name" value="SDR_fam"/>
</dbReference>
<keyword evidence="2" id="KW-0560">Oxidoreductase</keyword>
<dbReference type="PRINTS" id="PR00080">
    <property type="entry name" value="SDRFAMILY"/>
</dbReference>
<dbReference type="InterPro" id="IPR051911">
    <property type="entry name" value="SDR_oxidoreductase"/>
</dbReference>
<dbReference type="OrthoDB" id="9775296at2"/>